<dbReference type="Gene3D" id="3.30.300.30">
    <property type="match status" value="1"/>
</dbReference>
<gene>
    <name evidence="2" type="ORF">ONB1V03_LOCUS13364</name>
</gene>
<feature type="domain" description="AMP-binding enzyme C-terminal" evidence="1">
    <location>
        <begin position="15"/>
        <end position="86"/>
    </location>
</feature>
<sequence length="106" mass="11976">MCELNNFVKIDPDELAEFLMSHKGVDDAVVVGVNNNIGLHWLRAYVVVKKGHTIPEGELEKYVQDNKPNAVQLRGGVEFVDMIHTTYIGNTVRKYYRNIVNSDLTG</sequence>
<name>A0A7R9MAV1_9ACAR</name>
<organism evidence="2">
    <name type="scientific">Oppiella nova</name>
    <dbReference type="NCBI Taxonomy" id="334625"/>
    <lineage>
        <taxon>Eukaryota</taxon>
        <taxon>Metazoa</taxon>
        <taxon>Ecdysozoa</taxon>
        <taxon>Arthropoda</taxon>
        <taxon>Chelicerata</taxon>
        <taxon>Arachnida</taxon>
        <taxon>Acari</taxon>
        <taxon>Acariformes</taxon>
        <taxon>Sarcoptiformes</taxon>
        <taxon>Oribatida</taxon>
        <taxon>Brachypylina</taxon>
        <taxon>Oppioidea</taxon>
        <taxon>Oppiidae</taxon>
        <taxon>Oppiella</taxon>
    </lineage>
</organism>
<dbReference type="Pfam" id="PF13193">
    <property type="entry name" value="AMP-binding_C"/>
    <property type="match status" value="1"/>
</dbReference>
<protein>
    <recommendedName>
        <fullName evidence="1">AMP-binding enzyme C-terminal domain-containing protein</fullName>
    </recommendedName>
</protein>
<reference evidence="2" key="1">
    <citation type="submission" date="2020-11" db="EMBL/GenBank/DDBJ databases">
        <authorList>
            <person name="Tran Van P."/>
        </authorList>
    </citation>
    <scope>NUCLEOTIDE SEQUENCE</scope>
</reference>
<proteinExistence type="predicted"/>
<keyword evidence="3" id="KW-1185">Reference proteome</keyword>
<evidence type="ECO:0000313" key="3">
    <source>
        <dbReference type="Proteomes" id="UP000728032"/>
    </source>
</evidence>
<evidence type="ECO:0000313" key="2">
    <source>
        <dbReference type="EMBL" id="CAD7656728.1"/>
    </source>
</evidence>
<dbReference type="Proteomes" id="UP000728032">
    <property type="component" value="Unassembled WGS sequence"/>
</dbReference>
<dbReference type="EMBL" id="CAJPVJ010011646">
    <property type="protein sequence ID" value="CAG2173915.1"/>
    <property type="molecule type" value="Genomic_DNA"/>
</dbReference>
<dbReference type="AlphaFoldDB" id="A0A7R9MAV1"/>
<dbReference type="InterPro" id="IPR045851">
    <property type="entry name" value="AMP-bd_C_sf"/>
</dbReference>
<evidence type="ECO:0000259" key="1">
    <source>
        <dbReference type="Pfam" id="PF13193"/>
    </source>
</evidence>
<accession>A0A7R9MAV1</accession>
<dbReference type="InterPro" id="IPR025110">
    <property type="entry name" value="AMP-bd_C"/>
</dbReference>
<dbReference type="SUPFAM" id="SSF56801">
    <property type="entry name" value="Acetyl-CoA synthetase-like"/>
    <property type="match status" value="1"/>
</dbReference>
<dbReference type="EMBL" id="OC926471">
    <property type="protein sequence ID" value="CAD7656728.1"/>
    <property type="molecule type" value="Genomic_DNA"/>
</dbReference>
<dbReference type="OrthoDB" id="10253869at2759"/>